<dbReference type="GO" id="GO:0006401">
    <property type="term" value="P:RNA catabolic process"/>
    <property type="evidence" value="ECO:0007669"/>
    <property type="project" value="TreeGrafter"/>
</dbReference>
<dbReference type="eggNOG" id="KOG1642">
    <property type="taxonomic scope" value="Eukaryota"/>
</dbReference>
<dbReference type="OMA" id="CSHGAME"/>
<dbReference type="AlphaFoldDB" id="V4U5I7"/>
<dbReference type="Proteomes" id="UP000030687">
    <property type="component" value="Unassembled WGS sequence"/>
</dbReference>
<reference evidence="3 4" key="1">
    <citation type="submission" date="2013-10" db="EMBL/GenBank/DDBJ databases">
        <authorList>
            <consortium name="International Citrus Genome Consortium"/>
            <person name="Jenkins J."/>
            <person name="Schmutz J."/>
            <person name="Prochnik S."/>
            <person name="Rokhsar D."/>
            <person name="Gmitter F."/>
            <person name="Ollitrault P."/>
            <person name="Machado M."/>
            <person name="Talon M."/>
            <person name="Wincker P."/>
            <person name="Jaillon O."/>
            <person name="Morgante M."/>
        </authorList>
    </citation>
    <scope>NUCLEOTIDE SEQUENCE</scope>
    <source>
        <strain evidence="4">cv. Clemenules</strain>
    </source>
</reference>
<comment type="similarity">
    <text evidence="1 2">Belongs to the RNase T2 family.</text>
</comment>
<dbReference type="KEGG" id="cic:CICLE_v100162422m"/>
<sequence>RVLNEAGYLPSNTEKYPLGGIVSAIQNAFHATPKLDCSKDAVNELHLCFYKDFKPRDCIIERSPENDNYFSSSSCPKYVSLPVYTSSALNSSEALPFFSHSEISGGSFSSSLPDAIAIMLLLLAFFVA</sequence>
<evidence type="ECO:0000313" key="3">
    <source>
        <dbReference type="EMBL" id="ESR61157.1"/>
    </source>
</evidence>
<dbReference type="PANTHER" id="PTHR11240">
    <property type="entry name" value="RIBONUCLEASE T2"/>
    <property type="match status" value="1"/>
</dbReference>
<protein>
    <submittedName>
        <fullName evidence="3">Uncharacterized protein</fullName>
    </submittedName>
</protein>
<dbReference type="GO" id="GO:0005576">
    <property type="term" value="C:extracellular region"/>
    <property type="evidence" value="ECO:0007669"/>
    <property type="project" value="TreeGrafter"/>
</dbReference>
<accession>V4U5I7</accession>
<dbReference type="GO" id="GO:0033897">
    <property type="term" value="F:ribonuclease T2 activity"/>
    <property type="evidence" value="ECO:0007669"/>
    <property type="project" value="InterPro"/>
</dbReference>
<evidence type="ECO:0000256" key="2">
    <source>
        <dbReference type="RuleBase" id="RU004328"/>
    </source>
</evidence>
<proteinExistence type="inferred from homology"/>
<dbReference type="STRING" id="85681.V4U5I7"/>
<dbReference type="Gene3D" id="3.90.730.10">
    <property type="entry name" value="Ribonuclease T2-like"/>
    <property type="match status" value="1"/>
</dbReference>
<dbReference type="EMBL" id="KI536312">
    <property type="protein sequence ID" value="ESR61157.1"/>
    <property type="molecule type" value="Genomic_DNA"/>
</dbReference>
<dbReference type="InterPro" id="IPR001568">
    <property type="entry name" value="RNase_T2-like"/>
</dbReference>
<keyword evidence="4" id="KW-1185">Reference proteome</keyword>
<feature type="non-terminal residue" evidence="3">
    <location>
        <position position="1"/>
    </location>
</feature>
<dbReference type="Gramene" id="ESR61157">
    <property type="protein sequence ID" value="ESR61157"/>
    <property type="gene ID" value="CICLE_v100162422mg"/>
</dbReference>
<evidence type="ECO:0000256" key="1">
    <source>
        <dbReference type="ARBA" id="ARBA00007469"/>
    </source>
</evidence>
<dbReference type="PANTHER" id="PTHR11240:SF22">
    <property type="entry name" value="RIBONUCLEASE T2"/>
    <property type="match status" value="1"/>
</dbReference>
<evidence type="ECO:0000313" key="4">
    <source>
        <dbReference type="Proteomes" id="UP000030687"/>
    </source>
</evidence>
<dbReference type="Pfam" id="PF00445">
    <property type="entry name" value="Ribonuclease_T2"/>
    <property type="match status" value="1"/>
</dbReference>
<dbReference type="SUPFAM" id="SSF55895">
    <property type="entry name" value="Ribonuclease Rh-like"/>
    <property type="match status" value="1"/>
</dbReference>
<dbReference type="GO" id="GO:0003723">
    <property type="term" value="F:RNA binding"/>
    <property type="evidence" value="ECO:0007669"/>
    <property type="project" value="InterPro"/>
</dbReference>
<dbReference type="InterPro" id="IPR036430">
    <property type="entry name" value="RNase_T2-like_sf"/>
</dbReference>
<dbReference type="InParanoid" id="V4U5I7"/>
<name>V4U5I7_CITCL</name>
<organism evidence="3 4">
    <name type="scientific">Citrus clementina</name>
    <name type="common">Clementine</name>
    <name type="synonym">Citrus deliciosa x Citrus sinensis</name>
    <dbReference type="NCBI Taxonomy" id="85681"/>
    <lineage>
        <taxon>Eukaryota</taxon>
        <taxon>Viridiplantae</taxon>
        <taxon>Streptophyta</taxon>
        <taxon>Embryophyta</taxon>
        <taxon>Tracheophyta</taxon>
        <taxon>Spermatophyta</taxon>
        <taxon>Magnoliopsida</taxon>
        <taxon>eudicotyledons</taxon>
        <taxon>Gunneridae</taxon>
        <taxon>Pentapetalae</taxon>
        <taxon>rosids</taxon>
        <taxon>malvids</taxon>
        <taxon>Sapindales</taxon>
        <taxon>Rutaceae</taxon>
        <taxon>Aurantioideae</taxon>
        <taxon>Citrus</taxon>
    </lineage>
</organism>
<gene>
    <name evidence="3" type="ORF">CICLE_v100162422mg</name>
</gene>